<reference evidence="3" key="1">
    <citation type="submission" date="2016-10" db="EMBL/GenBank/DDBJ databases">
        <title>Sequence of Gallionella enrichment culture.</title>
        <authorList>
            <person name="Poehlein A."/>
            <person name="Muehling M."/>
            <person name="Daniel R."/>
        </authorList>
    </citation>
    <scope>NUCLEOTIDE SEQUENCE</scope>
</reference>
<dbReference type="GO" id="GO:0006935">
    <property type="term" value="P:chemotaxis"/>
    <property type="evidence" value="ECO:0007669"/>
    <property type="project" value="UniProtKB-KW"/>
</dbReference>
<dbReference type="EMBL" id="MLJW01001527">
    <property type="protein sequence ID" value="OIQ77830.1"/>
    <property type="molecule type" value="Genomic_DNA"/>
</dbReference>
<evidence type="ECO:0000256" key="2">
    <source>
        <dbReference type="ARBA" id="ARBA00022801"/>
    </source>
</evidence>
<dbReference type="HAMAP" id="MF_01440">
    <property type="entry name" value="CheD"/>
    <property type="match status" value="1"/>
</dbReference>
<dbReference type="PANTHER" id="PTHR35147">
    <property type="entry name" value="CHEMORECEPTOR GLUTAMINE DEAMIDASE CHED-RELATED"/>
    <property type="match status" value="1"/>
</dbReference>
<dbReference type="AlphaFoldDB" id="A0A1J5Q299"/>
<dbReference type="CDD" id="cd16352">
    <property type="entry name" value="CheD"/>
    <property type="match status" value="1"/>
</dbReference>
<gene>
    <name evidence="3" type="primary">cheD_7</name>
    <name evidence="3" type="ORF">GALL_404740</name>
</gene>
<dbReference type="PANTHER" id="PTHR35147:SF3">
    <property type="entry name" value="CHEMORECEPTOR GLUTAMINE DEAMIDASE CHED 1-RELATED"/>
    <property type="match status" value="1"/>
</dbReference>
<dbReference type="SUPFAM" id="SSF64438">
    <property type="entry name" value="CNF1/YfiH-like putative cysteine hydrolases"/>
    <property type="match status" value="1"/>
</dbReference>
<dbReference type="Gene3D" id="3.30.1330.200">
    <property type="match status" value="1"/>
</dbReference>
<accession>A0A1J5Q299</accession>
<dbReference type="EC" id="3.5.1.44" evidence="3"/>
<comment type="caution">
    <text evidence="3">The sequence shown here is derived from an EMBL/GenBank/DDBJ whole genome shotgun (WGS) entry which is preliminary data.</text>
</comment>
<dbReference type="InterPro" id="IPR011324">
    <property type="entry name" value="Cytotoxic_necrot_fac-like_cat"/>
</dbReference>
<dbReference type="InterPro" id="IPR005659">
    <property type="entry name" value="Chemorcpt_Glu_NH3ase_CheD"/>
</dbReference>
<dbReference type="InterPro" id="IPR038592">
    <property type="entry name" value="CheD-like_sf"/>
</dbReference>
<protein>
    <submittedName>
        <fullName evidence="3">Chemoreceptor glutamine deamidase CheD</fullName>
        <ecNumber evidence="3">3.1.1.61</ecNumber>
        <ecNumber evidence="3">3.5.1.44</ecNumber>
    </submittedName>
</protein>
<keyword evidence="3" id="KW-0675">Receptor</keyword>
<keyword evidence="1" id="KW-0145">Chemotaxis</keyword>
<keyword evidence="2 3" id="KW-0378">Hydrolase</keyword>
<sequence>MNAPTWPRNLAIQEEEPLEIFLQPGELYFGEGRTRVRTLLGSCVAVTVWHSRLKIGGMCHYMLPSRARQGRHGHDALDGKYADEAMLMFLRSMRAARTRPEEYDAKLFGGGRMFGHAHRTPHAGYTDVPLKNVLTGRELVRQHGLKLKAEHLGGQGHRNLMFEIWSGDAYLKFWGQDAQQRTHGQT</sequence>
<organism evidence="3">
    <name type="scientific">mine drainage metagenome</name>
    <dbReference type="NCBI Taxonomy" id="410659"/>
    <lineage>
        <taxon>unclassified sequences</taxon>
        <taxon>metagenomes</taxon>
        <taxon>ecological metagenomes</taxon>
    </lineage>
</organism>
<proteinExistence type="inferred from homology"/>
<dbReference type="EC" id="3.1.1.61" evidence="3"/>
<name>A0A1J5Q299_9ZZZZ</name>
<dbReference type="Pfam" id="PF03975">
    <property type="entry name" value="CheD"/>
    <property type="match status" value="1"/>
</dbReference>
<dbReference type="GO" id="GO:0008984">
    <property type="term" value="F:protein-glutamate methylesterase activity"/>
    <property type="evidence" value="ECO:0007669"/>
    <property type="project" value="UniProtKB-EC"/>
</dbReference>
<evidence type="ECO:0000313" key="3">
    <source>
        <dbReference type="EMBL" id="OIQ77830.1"/>
    </source>
</evidence>
<dbReference type="GO" id="GO:0050568">
    <property type="term" value="F:protein-glutamine glutaminase activity"/>
    <property type="evidence" value="ECO:0007669"/>
    <property type="project" value="UniProtKB-EC"/>
</dbReference>
<evidence type="ECO:0000256" key="1">
    <source>
        <dbReference type="ARBA" id="ARBA00022500"/>
    </source>
</evidence>